<proteinExistence type="predicted"/>
<reference evidence="1" key="1">
    <citation type="submission" date="2020-11" db="EMBL/GenBank/DDBJ databases">
        <title>Sequencing the genomes of 1000 actinobacteria strains.</title>
        <authorList>
            <person name="Klenk H.-P."/>
        </authorList>
    </citation>
    <scope>NUCLEOTIDE SEQUENCE</scope>
    <source>
        <strain evidence="1">DSM 45356</strain>
    </source>
</reference>
<gene>
    <name evidence="1" type="ORF">IW245_004197</name>
</gene>
<dbReference type="EMBL" id="JADOUF010000001">
    <property type="protein sequence ID" value="MBG6138003.1"/>
    <property type="molecule type" value="Genomic_DNA"/>
</dbReference>
<name>A0A8J7GCF9_9ACTN</name>
<sequence length="102" mass="11126">MTAETTQTRYVRIPAEIVVEVTDEAAVRAAARAAVDAAEDMPADERAEALERIKDEDIADAVALVVNLEGLLEGVSGLEIVEATWSAEEDDEYEPFDDEDDE</sequence>
<dbReference type="Proteomes" id="UP000622552">
    <property type="component" value="Unassembled WGS sequence"/>
</dbReference>
<accession>A0A8J7GCF9</accession>
<dbReference type="AlphaFoldDB" id="A0A8J7GCF9"/>
<evidence type="ECO:0000313" key="2">
    <source>
        <dbReference type="Proteomes" id="UP000622552"/>
    </source>
</evidence>
<comment type="caution">
    <text evidence="1">The sequence shown here is derived from an EMBL/GenBank/DDBJ whole genome shotgun (WGS) entry which is preliminary data.</text>
</comment>
<protein>
    <submittedName>
        <fullName evidence="1">Uncharacterized protein</fullName>
    </submittedName>
</protein>
<organism evidence="1 2">
    <name type="scientific">Longispora fulva</name>
    <dbReference type="NCBI Taxonomy" id="619741"/>
    <lineage>
        <taxon>Bacteria</taxon>
        <taxon>Bacillati</taxon>
        <taxon>Actinomycetota</taxon>
        <taxon>Actinomycetes</taxon>
        <taxon>Micromonosporales</taxon>
        <taxon>Micromonosporaceae</taxon>
        <taxon>Longispora</taxon>
    </lineage>
</organism>
<keyword evidence="2" id="KW-1185">Reference proteome</keyword>
<evidence type="ECO:0000313" key="1">
    <source>
        <dbReference type="EMBL" id="MBG6138003.1"/>
    </source>
</evidence>
<dbReference type="RefSeq" id="WP_197004806.1">
    <property type="nucleotide sequence ID" value="NZ_BONS01000017.1"/>
</dbReference>